<feature type="signal peptide" evidence="1">
    <location>
        <begin position="1"/>
        <end position="21"/>
    </location>
</feature>
<evidence type="ECO:0000313" key="2">
    <source>
        <dbReference type="EMBL" id="MCP1340358.1"/>
    </source>
</evidence>
<accession>A0A9X2G4Q0</accession>
<sequence>MSRVKNVISTAIALTLLSACAKTVSTSDNYDFKPPGNKQWLAGDHHIHGKFSAKWDTSTQPPTPILFGDAHYFTALNAQMAKQHGLQWMVTTDHGGPKHSRVNLEQAYPELVASRKAVPGILQFYGMEFDTPNARHSTLIIPHTDEEAQQLYTIESQFNRREAFPNEFERDTEAFMLKALKAMQAMSPRPVLSVNHPARQADELGQFKKVTPEKMRLWQDTAPDVITGMTGIPGHQAATINPDGSNDPEGTRAEYYGYPTHGGTDQMTAIVGGVWDSFLGEGRRWSITAVSDSHAHYTEGRTDFWPGEYAKTYVYAQQDYDSVLNGLRGGKVFVTMGDLITELYVSVSQPGKTANIGDTLITDDTPSTVTIAFLDPHTLNYHDDNPSVGRVDLIYGEVHGNKEFTVNNVNPTTEVIKRFYPGDWSRQGNYQVMTFELPASASAGYVRVRGTNRAKELEPQPDVKGENPWTDLWFYSNPVYIDKAK</sequence>
<reference evidence="2" key="1">
    <citation type="submission" date="2022-06" db="EMBL/GenBank/DDBJ databases">
        <title>Idiomarina rhizosphaerae M1R2S28.</title>
        <authorList>
            <person name="Sun J.-Q."/>
            <person name="Li L.-F."/>
        </authorList>
    </citation>
    <scope>NUCLEOTIDE SEQUENCE</scope>
    <source>
        <strain evidence="2">M1R2S28</strain>
    </source>
</reference>
<evidence type="ECO:0000256" key="1">
    <source>
        <dbReference type="SAM" id="SignalP"/>
    </source>
</evidence>
<name>A0A9X2G4Q0_9GAMM</name>
<dbReference type="AlphaFoldDB" id="A0A9X2G4Q0"/>
<protein>
    <submittedName>
        <fullName evidence="2">Phosphoesterase</fullName>
    </submittedName>
</protein>
<comment type="caution">
    <text evidence="2">The sequence shown here is derived from an EMBL/GenBank/DDBJ whole genome shotgun (WGS) entry which is preliminary data.</text>
</comment>
<keyword evidence="3" id="KW-1185">Reference proteome</keyword>
<dbReference type="InterPro" id="IPR016195">
    <property type="entry name" value="Pol/histidinol_Pase-like"/>
</dbReference>
<dbReference type="Gene3D" id="3.20.20.140">
    <property type="entry name" value="Metal-dependent hydrolases"/>
    <property type="match status" value="1"/>
</dbReference>
<dbReference type="PROSITE" id="PS51257">
    <property type="entry name" value="PROKAR_LIPOPROTEIN"/>
    <property type="match status" value="1"/>
</dbReference>
<dbReference type="Proteomes" id="UP001139474">
    <property type="component" value="Unassembled WGS sequence"/>
</dbReference>
<dbReference type="SUPFAM" id="SSF89550">
    <property type="entry name" value="PHP domain-like"/>
    <property type="match status" value="1"/>
</dbReference>
<proteinExistence type="predicted"/>
<keyword evidence="1" id="KW-0732">Signal</keyword>
<evidence type="ECO:0000313" key="3">
    <source>
        <dbReference type="Proteomes" id="UP001139474"/>
    </source>
</evidence>
<feature type="chain" id="PRO_5040929073" evidence="1">
    <location>
        <begin position="22"/>
        <end position="485"/>
    </location>
</feature>
<gene>
    <name evidence="2" type="ORF">NJR55_12235</name>
</gene>
<organism evidence="2 3">
    <name type="scientific">Idiomarina rhizosphaerae</name>
    <dbReference type="NCBI Taxonomy" id="2961572"/>
    <lineage>
        <taxon>Bacteria</taxon>
        <taxon>Pseudomonadati</taxon>
        <taxon>Pseudomonadota</taxon>
        <taxon>Gammaproteobacteria</taxon>
        <taxon>Alteromonadales</taxon>
        <taxon>Idiomarinaceae</taxon>
        <taxon>Idiomarina</taxon>
    </lineage>
</organism>
<dbReference type="EMBL" id="JAMZDE010000008">
    <property type="protein sequence ID" value="MCP1340358.1"/>
    <property type="molecule type" value="Genomic_DNA"/>
</dbReference>
<dbReference type="RefSeq" id="WP_253620204.1">
    <property type="nucleotide sequence ID" value="NZ_JAMZDE010000008.1"/>
</dbReference>